<comment type="caution">
    <text evidence="3">The sequence shown here is derived from an EMBL/GenBank/DDBJ whole genome shotgun (WGS) entry which is preliminary data.</text>
</comment>
<dbReference type="InterPro" id="IPR057522">
    <property type="entry name" value="HofO_C"/>
</dbReference>
<accession>A0ABS4P9L2</accession>
<protein>
    <recommendedName>
        <fullName evidence="2">DNA utilization protein HofO C-terminal domain-containing protein</fullName>
    </recommendedName>
</protein>
<evidence type="ECO:0000313" key="3">
    <source>
        <dbReference type="EMBL" id="MBP2168643.1"/>
    </source>
</evidence>
<evidence type="ECO:0000259" key="2">
    <source>
        <dbReference type="Pfam" id="PF25319"/>
    </source>
</evidence>
<reference evidence="3 4" key="1">
    <citation type="submission" date="2021-03" db="EMBL/GenBank/DDBJ databases">
        <authorList>
            <person name="D'Agostino P."/>
            <person name="Huntemann M."/>
            <person name="Clum A."/>
            <person name="Spunde A."/>
            <person name="Palaniappan K."/>
            <person name="Ritter S."/>
            <person name="Mikhailova N."/>
            <person name="Chen I.-M."/>
            <person name="Stamatis D."/>
            <person name="Reddy T."/>
            <person name="O'Malley R."/>
            <person name="Daum C."/>
            <person name="Shapiro N."/>
            <person name="Ivanova N."/>
            <person name="Kyrpides N."/>
            <person name="Woyke T."/>
        </authorList>
    </citation>
    <scope>NUCLEOTIDE SEQUENCE [LARGE SCALE GENOMIC DNA]</scope>
    <source>
        <strain evidence="3 4">WS4403</strain>
    </source>
</reference>
<keyword evidence="1" id="KW-1133">Transmembrane helix</keyword>
<dbReference type="EMBL" id="JAGGMQ010000001">
    <property type="protein sequence ID" value="MBP2168643.1"/>
    <property type="molecule type" value="Genomic_DNA"/>
</dbReference>
<proteinExistence type="predicted"/>
<keyword evidence="1" id="KW-0472">Membrane</keyword>
<gene>
    <name evidence="3" type="ORF">J2125_001835</name>
</gene>
<keyword evidence="4" id="KW-1185">Reference proteome</keyword>
<dbReference type="Pfam" id="PF25319">
    <property type="entry name" value="HofO"/>
    <property type="match status" value="1"/>
</dbReference>
<evidence type="ECO:0000313" key="4">
    <source>
        <dbReference type="Proteomes" id="UP001195624"/>
    </source>
</evidence>
<name>A0ABS4P9L2_9GAMM</name>
<sequence>MSEWLLRWQYAPRHWQWLTVLGVPLLLLIFSAWWWLQPLRSQRQLLTTQYQQLHQHYQARMAQLSAQPTLLMQQQQNQQLLITLQSTAPTAFSLPALMADGVALEKWQPDAQGGELMLLLSWPQFQHTLAYLASRQPPVVINTLLLQRSGEQLRATFSLGIHDD</sequence>
<reference evidence="4" key="2">
    <citation type="submission" date="2023-07" db="EMBL/GenBank/DDBJ databases">
        <title>Genome mining of underrepresented organisms for secondary metabolites.</title>
        <authorList>
            <person name="D'Agostino P.M."/>
        </authorList>
    </citation>
    <scope>NUCLEOTIDE SEQUENCE [LARGE SCALE GENOMIC DNA]</scope>
    <source>
        <strain evidence="4">WS4403</strain>
    </source>
</reference>
<organism evidence="3 4">
    <name type="scientific">Winslowiella toletana</name>
    <dbReference type="NCBI Taxonomy" id="92490"/>
    <lineage>
        <taxon>Bacteria</taxon>
        <taxon>Pseudomonadati</taxon>
        <taxon>Pseudomonadota</taxon>
        <taxon>Gammaproteobacteria</taxon>
        <taxon>Enterobacterales</taxon>
        <taxon>Erwiniaceae</taxon>
        <taxon>Winslowiella</taxon>
    </lineage>
</organism>
<dbReference type="RefSeq" id="WP_017802994.1">
    <property type="nucleotide sequence ID" value="NZ_JAGGMQ010000001.1"/>
</dbReference>
<feature type="transmembrane region" description="Helical" evidence="1">
    <location>
        <begin position="15"/>
        <end position="36"/>
    </location>
</feature>
<evidence type="ECO:0000256" key="1">
    <source>
        <dbReference type="SAM" id="Phobius"/>
    </source>
</evidence>
<keyword evidence="1" id="KW-0812">Transmembrane</keyword>
<feature type="domain" description="DNA utilization protein HofO C-terminal" evidence="2">
    <location>
        <begin position="92"/>
        <end position="162"/>
    </location>
</feature>
<dbReference type="Proteomes" id="UP001195624">
    <property type="component" value="Unassembled WGS sequence"/>
</dbReference>